<feature type="transmembrane region" description="Helical" evidence="2">
    <location>
        <begin position="155"/>
        <end position="174"/>
    </location>
</feature>
<feature type="transmembrane region" description="Helical" evidence="2">
    <location>
        <begin position="438"/>
        <end position="456"/>
    </location>
</feature>
<feature type="compositionally biased region" description="Polar residues" evidence="1">
    <location>
        <begin position="284"/>
        <end position="298"/>
    </location>
</feature>
<evidence type="ECO:0000313" key="4">
    <source>
        <dbReference type="Proteomes" id="UP000297245"/>
    </source>
</evidence>
<proteinExistence type="predicted"/>
<keyword evidence="4" id="KW-1185">Reference proteome</keyword>
<evidence type="ECO:0000256" key="1">
    <source>
        <dbReference type="SAM" id="MobiDB-lite"/>
    </source>
</evidence>
<keyword evidence="2" id="KW-0812">Transmembrane</keyword>
<protein>
    <submittedName>
        <fullName evidence="3">Uncharacterized protein</fullName>
    </submittedName>
</protein>
<evidence type="ECO:0000313" key="3">
    <source>
        <dbReference type="EMBL" id="THU86796.1"/>
    </source>
</evidence>
<keyword evidence="2" id="KW-0472">Membrane</keyword>
<reference evidence="3 4" key="1">
    <citation type="journal article" date="2019" name="Nat. Ecol. Evol.">
        <title>Megaphylogeny resolves global patterns of mushroom evolution.</title>
        <authorList>
            <person name="Varga T."/>
            <person name="Krizsan K."/>
            <person name="Foldi C."/>
            <person name="Dima B."/>
            <person name="Sanchez-Garcia M."/>
            <person name="Sanchez-Ramirez S."/>
            <person name="Szollosi G.J."/>
            <person name="Szarkandi J.G."/>
            <person name="Papp V."/>
            <person name="Albert L."/>
            <person name="Andreopoulos W."/>
            <person name="Angelini C."/>
            <person name="Antonin V."/>
            <person name="Barry K.W."/>
            <person name="Bougher N.L."/>
            <person name="Buchanan P."/>
            <person name="Buyck B."/>
            <person name="Bense V."/>
            <person name="Catcheside P."/>
            <person name="Chovatia M."/>
            <person name="Cooper J."/>
            <person name="Damon W."/>
            <person name="Desjardin D."/>
            <person name="Finy P."/>
            <person name="Geml J."/>
            <person name="Haridas S."/>
            <person name="Hughes K."/>
            <person name="Justo A."/>
            <person name="Karasinski D."/>
            <person name="Kautmanova I."/>
            <person name="Kiss B."/>
            <person name="Kocsube S."/>
            <person name="Kotiranta H."/>
            <person name="LaButti K.M."/>
            <person name="Lechner B.E."/>
            <person name="Liimatainen K."/>
            <person name="Lipzen A."/>
            <person name="Lukacs Z."/>
            <person name="Mihaltcheva S."/>
            <person name="Morgado L.N."/>
            <person name="Niskanen T."/>
            <person name="Noordeloos M.E."/>
            <person name="Ohm R.A."/>
            <person name="Ortiz-Santana B."/>
            <person name="Ovrebo C."/>
            <person name="Racz N."/>
            <person name="Riley R."/>
            <person name="Savchenko A."/>
            <person name="Shiryaev A."/>
            <person name="Soop K."/>
            <person name="Spirin V."/>
            <person name="Szebenyi C."/>
            <person name="Tomsovsky M."/>
            <person name="Tulloss R.E."/>
            <person name="Uehling J."/>
            <person name="Grigoriev I.V."/>
            <person name="Vagvolgyi C."/>
            <person name="Papp T."/>
            <person name="Martin F.M."/>
            <person name="Miettinen O."/>
            <person name="Hibbett D.S."/>
            <person name="Nagy L.G."/>
        </authorList>
    </citation>
    <scope>NUCLEOTIDE SEQUENCE [LARGE SCALE GENOMIC DNA]</scope>
    <source>
        <strain evidence="3 4">CBS 962.96</strain>
    </source>
</reference>
<accession>A0A4S8LCY2</accession>
<dbReference type="EMBL" id="ML179480">
    <property type="protein sequence ID" value="THU86796.1"/>
    <property type="molecule type" value="Genomic_DNA"/>
</dbReference>
<dbReference type="AlphaFoldDB" id="A0A4S8LCY2"/>
<dbReference type="Proteomes" id="UP000297245">
    <property type="component" value="Unassembled WGS sequence"/>
</dbReference>
<gene>
    <name evidence="3" type="ORF">K435DRAFT_921994</name>
</gene>
<sequence>MSESSSAKHAVNDDSRHVTMNVAGRNIKAVVQAVILAVIQAIIQVSLDVNLQGVQVPLLTVLMKETTDMGRGAINTYGQTFSQPTSQSYLETSGYNTGTKDAYDGRQDNRKIDRNIKDPNNNNQGNWKTFVACGVTAFCAGFAGYMTARTFGGHYVVAFLMIREGGMVFVWLLGHFRFVLLFSERRLSVFGQVNVHETEVDEILGGLRDLDQRHLAAAVSFQSRPFGLRVSSSHLKDFSSGCSADGETTDSYPWTIITHGDAGQPLSPPTSQTDFDGAHDYNADTDNYNEPQHSSGSSGEDAEAQYNQETSEYDRGTEGVYDGRNADGQIIAEDLPSKPTNTGHFDGPSQNVDNINGGYTEQDNKGIGHNAENVENYYEDSTVNNGVINNSNNQGGGVATTAFYAGHTTAAVQGPAIPTNYAIAIIYPQYSFNQAPSLVMSFVVLPVVLMNLLSLVRQRLVAGVM</sequence>
<evidence type="ECO:0000256" key="2">
    <source>
        <dbReference type="SAM" id="Phobius"/>
    </source>
</evidence>
<name>A0A4S8LCY2_DENBC</name>
<feature type="region of interest" description="Disordered" evidence="1">
    <location>
        <begin position="253"/>
        <end position="323"/>
    </location>
</feature>
<organism evidence="3 4">
    <name type="scientific">Dendrothele bispora (strain CBS 962.96)</name>
    <dbReference type="NCBI Taxonomy" id="1314807"/>
    <lineage>
        <taxon>Eukaryota</taxon>
        <taxon>Fungi</taxon>
        <taxon>Dikarya</taxon>
        <taxon>Basidiomycota</taxon>
        <taxon>Agaricomycotina</taxon>
        <taxon>Agaricomycetes</taxon>
        <taxon>Agaricomycetidae</taxon>
        <taxon>Agaricales</taxon>
        <taxon>Agaricales incertae sedis</taxon>
        <taxon>Dendrothele</taxon>
    </lineage>
</organism>
<keyword evidence="2" id="KW-1133">Transmembrane helix</keyword>